<sequence>MAISPEERDFYLDLSDAYDGWGVPERTYLPGTDVPYMTDAQHVELMDYTYPVLYEDFRNGMFLHDMRLEVHYSLLSDIKTWFSDIHTWITYWWKKLGGWFEGVETYIEFLWNNLATYISDLGTAIKDEILGLANFVGNIYTWVVWNFVDDVRTFVVNFFKPVTDYLDSVVDTLIDFYNEIRDAI</sequence>
<gene>
    <name evidence="1" type="ORF">S12H4_32165</name>
</gene>
<feature type="non-terminal residue" evidence="1">
    <location>
        <position position="184"/>
    </location>
</feature>
<proteinExistence type="predicted"/>
<dbReference type="EMBL" id="BARW01018838">
    <property type="protein sequence ID" value="GAJ02248.1"/>
    <property type="molecule type" value="Genomic_DNA"/>
</dbReference>
<name>X1TA85_9ZZZZ</name>
<reference evidence="1" key="1">
    <citation type="journal article" date="2014" name="Front. Microbiol.">
        <title>High frequency of phylogenetically diverse reductive dehalogenase-homologous genes in deep subseafloor sedimentary metagenomes.</title>
        <authorList>
            <person name="Kawai M."/>
            <person name="Futagami T."/>
            <person name="Toyoda A."/>
            <person name="Takaki Y."/>
            <person name="Nishi S."/>
            <person name="Hori S."/>
            <person name="Arai W."/>
            <person name="Tsubouchi T."/>
            <person name="Morono Y."/>
            <person name="Uchiyama I."/>
            <person name="Ito T."/>
            <person name="Fujiyama A."/>
            <person name="Inagaki F."/>
            <person name="Takami H."/>
        </authorList>
    </citation>
    <scope>NUCLEOTIDE SEQUENCE</scope>
    <source>
        <strain evidence="1">Expedition CK06-06</strain>
    </source>
</reference>
<organism evidence="1">
    <name type="scientific">marine sediment metagenome</name>
    <dbReference type="NCBI Taxonomy" id="412755"/>
    <lineage>
        <taxon>unclassified sequences</taxon>
        <taxon>metagenomes</taxon>
        <taxon>ecological metagenomes</taxon>
    </lineage>
</organism>
<accession>X1TA85</accession>
<protein>
    <submittedName>
        <fullName evidence="1">Uncharacterized protein</fullName>
    </submittedName>
</protein>
<dbReference type="AlphaFoldDB" id="X1TA85"/>
<comment type="caution">
    <text evidence="1">The sequence shown here is derived from an EMBL/GenBank/DDBJ whole genome shotgun (WGS) entry which is preliminary data.</text>
</comment>
<evidence type="ECO:0000313" key="1">
    <source>
        <dbReference type="EMBL" id="GAJ02248.1"/>
    </source>
</evidence>